<dbReference type="GO" id="GO:0046983">
    <property type="term" value="F:protein dimerization activity"/>
    <property type="evidence" value="ECO:0007669"/>
    <property type="project" value="InterPro"/>
</dbReference>
<evidence type="ECO:0000256" key="6">
    <source>
        <dbReference type="SAM" id="MobiDB-lite"/>
    </source>
</evidence>
<keyword evidence="3" id="KW-0863">Zinc-finger</keyword>
<feature type="compositionally biased region" description="Acidic residues" evidence="6">
    <location>
        <begin position="335"/>
        <end position="344"/>
    </location>
</feature>
<name>A0A0L0W042_9BASI</name>
<evidence type="ECO:0000256" key="3">
    <source>
        <dbReference type="ARBA" id="ARBA00022771"/>
    </source>
</evidence>
<feature type="region of interest" description="Disordered" evidence="6">
    <location>
        <begin position="1"/>
        <end position="56"/>
    </location>
</feature>
<evidence type="ECO:0000313" key="9">
    <source>
        <dbReference type="Proteomes" id="UP000054564"/>
    </source>
</evidence>
<dbReference type="InterPro" id="IPR008906">
    <property type="entry name" value="HATC_C_dom"/>
</dbReference>
<evidence type="ECO:0000259" key="7">
    <source>
        <dbReference type="Pfam" id="PF05699"/>
    </source>
</evidence>
<sequence length="760" mass="84727">MSSPQPSNANTHPATADDNNGEGLGNDDRNRSANTEEPPSTSQPTTPGTRESTDQEELLRAQKIAANAQSDSCDGIINRPTSDSSCSNLLRHANLCQAKQRQKESSRKLADMGVSGTGDLDVQEVPQLCAIWCAEAARPFSALADESLKMILHPTVVKHMPSDKVLSRLVHMLYTAVQDNHRKTLLKHTGAMYLGADAWQSPNGFNILGVVIYCLVEPDGGKIELEAMPLDFVQLTKSHTGVYLADTVRAVVEKFGIQDKISGIVTDNASNNSVMVSEMKKFKWARFKGEMQWIRCYAHILNLIAQSILRPFGTVKNGSAANTNKGIGDSLVSSDESEGEDPEDQISRYDHNNVRDDSDEIEDDVLPSAYVEPELTVDDINDLCEEDADKDVYTTAMCKQTLAKFRAVARKLRKSPNSKIEFVELCREMECDKPHSIIQDVRTRWNSTLDQLVSIIRCEKAIMAWQKDKKHGLDRKYHVNSVDIQLANDLVSILQVFYKQTLQVSIPGSARLTHIIVFIDEITDLLSNTIKGDGNKYPPALRNACRVGLQLTNKYYTLTDCSPLFRIAMVLHPSFKDEYFKIAGWEPEWIAEALRLTQEMFNTYYKPLPNVAPTAEQPRTNKPNTGNIAQLGAAMAARAQPTNVPLEIWLALGLLLDDSSPIDALKWWIQQKRAGNTHGGLLQMALDVLSCPATSVDVERAFLFGRHYVTQQRHRLNSISVTRGMSVAFYSKNNLVKPGMLRKWKAGIKEVKKRTVIDIS</sequence>
<evidence type="ECO:0000256" key="4">
    <source>
        <dbReference type="ARBA" id="ARBA00022833"/>
    </source>
</evidence>
<dbReference type="SUPFAM" id="SSF53098">
    <property type="entry name" value="Ribonuclease H-like"/>
    <property type="match status" value="1"/>
</dbReference>
<comment type="caution">
    <text evidence="8">The sequence shown here is derived from an EMBL/GenBank/DDBJ whole genome shotgun (WGS) entry which is preliminary data.</text>
</comment>
<feature type="compositionally biased region" description="Low complexity" evidence="6">
    <location>
        <begin position="35"/>
        <end position="47"/>
    </location>
</feature>
<dbReference type="InterPro" id="IPR052035">
    <property type="entry name" value="ZnF_BED_domain_contain"/>
</dbReference>
<feature type="compositionally biased region" description="Basic and acidic residues" evidence="6">
    <location>
        <begin position="345"/>
        <end position="356"/>
    </location>
</feature>
<evidence type="ECO:0000256" key="5">
    <source>
        <dbReference type="ARBA" id="ARBA00023242"/>
    </source>
</evidence>
<dbReference type="AlphaFoldDB" id="A0A0L0W042"/>
<keyword evidence="9" id="KW-1185">Reference proteome</keyword>
<comment type="subcellular location">
    <subcellularLocation>
        <location evidence="1">Nucleus</location>
    </subcellularLocation>
</comment>
<reference evidence="9" key="1">
    <citation type="submission" date="2014-03" db="EMBL/GenBank/DDBJ databases">
        <title>The Genome Sequence of Puccinia striiformis f. sp. tritici PST-78.</title>
        <authorList>
            <consortium name="The Broad Institute Genome Sequencing Platform"/>
            <person name="Cuomo C."/>
            <person name="Hulbert S."/>
            <person name="Chen X."/>
            <person name="Walker B."/>
            <person name="Young S.K."/>
            <person name="Zeng Q."/>
            <person name="Gargeya S."/>
            <person name="Fitzgerald M."/>
            <person name="Haas B."/>
            <person name="Abouelleil A."/>
            <person name="Alvarado L."/>
            <person name="Arachchi H.M."/>
            <person name="Berlin A.M."/>
            <person name="Chapman S.B."/>
            <person name="Goldberg J."/>
            <person name="Griggs A."/>
            <person name="Gujja S."/>
            <person name="Hansen M."/>
            <person name="Howarth C."/>
            <person name="Imamovic A."/>
            <person name="Larimer J."/>
            <person name="McCowan C."/>
            <person name="Montmayeur A."/>
            <person name="Murphy C."/>
            <person name="Neiman D."/>
            <person name="Pearson M."/>
            <person name="Priest M."/>
            <person name="Roberts A."/>
            <person name="Saif S."/>
            <person name="Shea T."/>
            <person name="Sisk P."/>
            <person name="Sykes S."/>
            <person name="Wortman J."/>
            <person name="Nusbaum C."/>
            <person name="Birren B."/>
        </authorList>
    </citation>
    <scope>NUCLEOTIDE SEQUENCE [LARGE SCALE GENOMIC DNA]</scope>
    <source>
        <strain evidence="9">race PST-78</strain>
    </source>
</reference>
<dbReference type="EMBL" id="AJIL01000010">
    <property type="protein sequence ID" value="KNF04883.1"/>
    <property type="molecule type" value="Genomic_DNA"/>
</dbReference>
<dbReference type="PANTHER" id="PTHR46481:SF10">
    <property type="entry name" value="ZINC FINGER BED DOMAIN-CONTAINING PROTEIN 39"/>
    <property type="match status" value="1"/>
</dbReference>
<feature type="region of interest" description="Disordered" evidence="6">
    <location>
        <begin position="325"/>
        <end position="359"/>
    </location>
</feature>
<protein>
    <recommendedName>
        <fullName evidence="7">HAT C-terminal dimerisation domain-containing protein</fullName>
    </recommendedName>
</protein>
<evidence type="ECO:0000313" key="8">
    <source>
        <dbReference type="EMBL" id="KNF04883.1"/>
    </source>
</evidence>
<dbReference type="Proteomes" id="UP000054564">
    <property type="component" value="Unassembled WGS sequence"/>
</dbReference>
<organism evidence="8 9">
    <name type="scientific">Puccinia striiformis f. sp. tritici PST-78</name>
    <dbReference type="NCBI Taxonomy" id="1165861"/>
    <lineage>
        <taxon>Eukaryota</taxon>
        <taxon>Fungi</taxon>
        <taxon>Dikarya</taxon>
        <taxon>Basidiomycota</taxon>
        <taxon>Pucciniomycotina</taxon>
        <taxon>Pucciniomycetes</taxon>
        <taxon>Pucciniales</taxon>
        <taxon>Pucciniaceae</taxon>
        <taxon>Puccinia</taxon>
    </lineage>
</organism>
<feature type="domain" description="HAT C-terminal dimerisation" evidence="7">
    <location>
        <begin position="649"/>
        <end position="721"/>
    </location>
</feature>
<accession>A0A0L0W042</accession>
<feature type="compositionally biased region" description="Polar residues" evidence="6">
    <location>
        <begin position="1"/>
        <end position="13"/>
    </location>
</feature>
<keyword evidence="5" id="KW-0539">Nucleus</keyword>
<dbReference type="GO" id="GO:0005634">
    <property type="term" value="C:nucleus"/>
    <property type="evidence" value="ECO:0007669"/>
    <property type="project" value="UniProtKB-SubCell"/>
</dbReference>
<gene>
    <name evidence="8" type="ORF">PSTG_01940</name>
</gene>
<dbReference type="GO" id="GO:0008270">
    <property type="term" value="F:zinc ion binding"/>
    <property type="evidence" value="ECO:0007669"/>
    <property type="project" value="UniProtKB-KW"/>
</dbReference>
<evidence type="ECO:0000256" key="1">
    <source>
        <dbReference type="ARBA" id="ARBA00004123"/>
    </source>
</evidence>
<evidence type="ECO:0000256" key="2">
    <source>
        <dbReference type="ARBA" id="ARBA00022723"/>
    </source>
</evidence>
<dbReference type="PANTHER" id="PTHR46481">
    <property type="entry name" value="ZINC FINGER BED DOMAIN-CONTAINING PROTEIN 4"/>
    <property type="match status" value="1"/>
</dbReference>
<dbReference type="InterPro" id="IPR012337">
    <property type="entry name" value="RNaseH-like_sf"/>
</dbReference>
<keyword evidence="4" id="KW-0862">Zinc</keyword>
<keyword evidence="2" id="KW-0479">Metal-binding</keyword>
<proteinExistence type="predicted"/>
<dbReference type="Pfam" id="PF05699">
    <property type="entry name" value="Dimer_Tnp_hAT"/>
    <property type="match status" value="1"/>
</dbReference>